<comment type="caution">
    <text evidence="2">The sequence shown here is derived from an EMBL/GenBank/DDBJ whole genome shotgun (WGS) entry which is preliminary data.</text>
</comment>
<dbReference type="AlphaFoldDB" id="A0A2H0BVU8"/>
<feature type="domain" description="AAA+ ATPase" evidence="1">
    <location>
        <begin position="17"/>
        <end position="133"/>
    </location>
</feature>
<dbReference type="Pfam" id="PF13173">
    <property type="entry name" value="AAA_14"/>
    <property type="match status" value="1"/>
</dbReference>
<protein>
    <submittedName>
        <fullName evidence="2">AAA family ATPase</fullName>
    </submittedName>
</protein>
<reference evidence="2 3" key="1">
    <citation type="submission" date="2017-09" db="EMBL/GenBank/DDBJ databases">
        <title>Depth-based differentiation of microbial function through sediment-hosted aquifers and enrichment of novel symbionts in the deep terrestrial subsurface.</title>
        <authorList>
            <person name="Probst A.J."/>
            <person name="Ladd B."/>
            <person name="Jarett J.K."/>
            <person name="Geller-Mcgrath D.E."/>
            <person name="Sieber C.M."/>
            <person name="Emerson J.B."/>
            <person name="Anantharaman K."/>
            <person name="Thomas B.C."/>
            <person name="Malmstrom R."/>
            <person name="Stieglmeier M."/>
            <person name="Klingl A."/>
            <person name="Woyke T."/>
            <person name="Ryan C.M."/>
            <person name="Banfield J.F."/>
        </authorList>
    </citation>
    <scope>NUCLEOTIDE SEQUENCE [LARGE SCALE GENOMIC DNA]</scope>
    <source>
        <strain evidence="2">CG22_combo_CG10-13_8_21_14_all_38_20</strain>
    </source>
</reference>
<proteinExistence type="predicted"/>
<dbReference type="PANTHER" id="PTHR43566:SF1">
    <property type="entry name" value="AAA+ ATPASE DOMAIN-CONTAINING PROTEIN"/>
    <property type="match status" value="1"/>
</dbReference>
<dbReference type="InterPro" id="IPR003593">
    <property type="entry name" value="AAA+_ATPase"/>
</dbReference>
<dbReference type="SUPFAM" id="SSF52540">
    <property type="entry name" value="P-loop containing nucleoside triphosphate hydrolases"/>
    <property type="match status" value="1"/>
</dbReference>
<evidence type="ECO:0000313" key="3">
    <source>
        <dbReference type="Proteomes" id="UP000231246"/>
    </source>
</evidence>
<dbReference type="Proteomes" id="UP000231246">
    <property type="component" value="Unassembled WGS sequence"/>
</dbReference>
<organism evidence="2 3">
    <name type="scientific">Candidatus Roizmanbacteria bacterium CG22_combo_CG10-13_8_21_14_all_38_20</name>
    <dbReference type="NCBI Taxonomy" id="1974862"/>
    <lineage>
        <taxon>Bacteria</taxon>
        <taxon>Candidatus Roizmaniibacteriota</taxon>
    </lineage>
</organism>
<name>A0A2H0BVU8_9BACT</name>
<dbReference type="Pfam" id="PF13635">
    <property type="entry name" value="DUF4143"/>
    <property type="match status" value="1"/>
</dbReference>
<evidence type="ECO:0000259" key="1">
    <source>
        <dbReference type="SMART" id="SM00382"/>
    </source>
</evidence>
<dbReference type="Gene3D" id="3.40.50.300">
    <property type="entry name" value="P-loop containing nucleotide triphosphate hydrolases"/>
    <property type="match status" value="1"/>
</dbReference>
<accession>A0A2H0BVU8</accession>
<dbReference type="InterPro" id="IPR025420">
    <property type="entry name" value="DUF4143"/>
</dbReference>
<gene>
    <name evidence="2" type="ORF">COW99_02765</name>
</gene>
<dbReference type="InterPro" id="IPR041682">
    <property type="entry name" value="AAA_14"/>
</dbReference>
<dbReference type="InterPro" id="IPR027417">
    <property type="entry name" value="P-loop_NTPase"/>
</dbReference>
<sequence>MNKKTRYLTESIKRDLKNRMVFLGGPRQVGKTTLSKEFANTYYPGNSIYLNWDERDDRKRIINYEIIGEEKLVILDEIHKMDGWKNWIKGLYDKYNTTHKFIVTGSARLDIKIKGGDSLFGRYHYHVLHPLTLTEIVGQNKPPELMSPLKFSTDKTQEYLQKLLNQGGFPEPYTAKSQIYWKRWNKERIQRVLKDDILSIKDINKLGKSELMLDLLPTKIGSLFSANSVAQDLQISPVTVASWLETYINFYYIFQIRTYATKKVTTLRKATKLYLWDWAGGINEGVRYENLIASHLYKLVDYINNTSGEVASLSYLRDRESREVDFAVTVNDKIWFVVEAKLKHKGIASNLRYFVERENIPQAYQVVLEPGVDYKKDNIRVISAERFLTALI</sequence>
<dbReference type="EMBL" id="PCTA01000019">
    <property type="protein sequence ID" value="PIP61669.1"/>
    <property type="molecule type" value="Genomic_DNA"/>
</dbReference>
<dbReference type="SMART" id="SM00382">
    <property type="entry name" value="AAA"/>
    <property type="match status" value="1"/>
</dbReference>
<evidence type="ECO:0000313" key="2">
    <source>
        <dbReference type="EMBL" id="PIP61669.1"/>
    </source>
</evidence>
<dbReference type="PANTHER" id="PTHR43566">
    <property type="entry name" value="CONSERVED PROTEIN"/>
    <property type="match status" value="1"/>
</dbReference>